<evidence type="ECO:0000256" key="2">
    <source>
        <dbReference type="SAM" id="SignalP"/>
    </source>
</evidence>
<feature type="compositionally biased region" description="Polar residues" evidence="1">
    <location>
        <begin position="1328"/>
        <end position="1356"/>
    </location>
</feature>
<dbReference type="EnsemblMetazoa" id="GPPI007932-RA">
    <property type="protein sequence ID" value="GPPI007932-PA"/>
    <property type="gene ID" value="GPPI007932"/>
</dbReference>
<evidence type="ECO:0000313" key="4">
    <source>
        <dbReference type="Proteomes" id="UP000092460"/>
    </source>
</evidence>
<name>A0A1B0ATE3_9MUSC</name>
<sequence>MHHQVKLMRTLLVLTFGISLRISLCHPTVNAVHNLEGNVLPNVGKAFLKTPALEETIDEVQRILHQDLTLPRLTRGEIEELYEKVTREELEKSLKAGDTKRAESMRALMLVLPYNTDNNTEENLQELFTRPPVTKVVESNTSHRPIQFITPSPNSEMKSDSADIGILQPTTYKPSFSLKMLPPAPSATTYHPYTPPSVLYRHKIALTDGDVKPFKPINTDITSVQHENTETFQNSKTIQRFSSHYNAQNADFLKFNSPKRNQPQLPTLTIKPVADILGDLGIFSETRLGSDEYYSAESAPKPIYSTYLPEMANGANLKDAGSQSLAAKITPEAYAMFKPLNIGEEIRVKPEVEDYLTRFGIVRARKRKEIDKLNTRVNGTNSEEPFSEESEIATRKVPSAHVKGRKDVKLPGNLQLEKLLENLKELERLRTKPKVTLNVESTTTATRIATESTTDPTTLVTNEKPKLIEAKKPRRRIDPNIDINFGSTSNHQGDETNNSDQLSKLLENLQELQRLQIKPQNVLRNMGPLNKTLRTSATRPTVAVTSAPTKQTIIDRFNEPVLSPEQQLLLAQQQSRKSASQPDLQQLQRLLLQIQNQEKAERRTSTTSTSSTTTTTTTTTTKKPPITHSSPLIPNDVGQLRKLLSNDHELERLFEQAKIRERERQQLQQNFKKINTIVTTTTKKPKSLSAKDLADLQRYIAEFERPSNKVNTITTVKPTDFQTETTTLRATTTTSTSTITATQMPLRISIHSTEVPQWPARKETIDEKQFETLINRIQQVEQRLNNQKLKLQKPLPTDTPLPQLLGFTTRNVKDSVETAAELNLPVNDFANLRTLYKQVQEAGNRAYSSDVEISTAATSAKILQHESTTSKSQSFAQRIIDITNDTGTGSNLSEADPREFVQLQKLLSKIQELERVRINTPTINPISRSKIQREVTTAQSFAAAASRRNENVQKPNGVHLVYPIKEIIHEKSENVQTTKAKQTDSITPSLSSQENKVELRENMEENERETDEIPLVHETAAKEPSELIATKKQVLKSTKEEMDSVREVEGAEAKKPLNDVRINIQTEELKNVYLEVPKDLTGKLKSKLDDNSIKTAELDFQPVEGVINPNKLDDKNEEPIVTTPRTGPDSEDPTGKTAVFSLTTIKSLTRRPTKSTTESSVQLPVFSATKIIEDAIIRAVNKIGVSTELPHSFIDNIKRKDNDIDDLIMFGKNENEDVGMDDLVVESSEINSRMTLPEFNPNDTVNQDENKKSDSFTDLTENVPELKRLIKNLKELQKLNISTKENSQHTHKNTPAFTQSDYQYFENLKEMQPSLKYENKVTAKSRRQSPTTSTESSKSNGSNPIRIALTTNTQSVETERPRNDSLAVLEESFGPNPIAEEPPPPRKKNGFYFLADWNSFLEVGDGDDQVVVRLSPKIGDPRLFLPVKIP</sequence>
<keyword evidence="4" id="KW-1185">Reference proteome</keyword>
<feature type="compositionally biased region" description="Low complexity" evidence="1">
    <location>
        <begin position="605"/>
        <end position="621"/>
    </location>
</feature>
<feature type="compositionally biased region" description="Polar residues" evidence="1">
    <location>
        <begin position="485"/>
        <end position="499"/>
    </location>
</feature>
<feature type="region of interest" description="Disordered" evidence="1">
    <location>
        <begin position="596"/>
        <end position="634"/>
    </location>
</feature>
<keyword evidence="2" id="KW-0732">Signal</keyword>
<protein>
    <submittedName>
        <fullName evidence="3">Uncharacterized protein</fullName>
    </submittedName>
</protein>
<organism evidence="3 4">
    <name type="scientific">Glossina palpalis gambiensis</name>
    <dbReference type="NCBI Taxonomy" id="67801"/>
    <lineage>
        <taxon>Eukaryota</taxon>
        <taxon>Metazoa</taxon>
        <taxon>Ecdysozoa</taxon>
        <taxon>Arthropoda</taxon>
        <taxon>Hexapoda</taxon>
        <taxon>Insecta</taxon>
        <taxon>Pterygota</taxon>
        <taxon>Neoptera</taxon>
        <taxon>Endopterygota</taxon>
        <taxon>Diptera</taxon>
        <taxon>Brachycera</taxon>
        <taxon>Muscomorpha</taxon>
        <taxon>Hippoboscoidea</taxon>
        <taxon>Glossinidae</taxon>
        <taxon>Glossina</taxon>
    </lineage>
</organism>
<feature type="chain" id="PRO_5008404121" evidence="2">
    <location>
        <begin position="26"/>
        <end position="1430"/>
    </location>
</feature>
<feature type="signal peptide" evidence="2">
    <location>
        <begin position="1"/>
        <end position="25"/>
    </location>
</feature>
<proteinExistence type="predicted"/>
<dbReference type="EMBL" id="JXJN01003286">
    <property type="status" value="NOT_ANNOTATED_CDS"/>
    <property type="molecule type" value="Genomic_DNA"/>
</dbReference>
<reference evidence="3" key="2">
    <citation type="submission" date="2020-05" db="UniProtKB">
        <authorList>
            <consortium name="EnsemblMetazoa"/>
        </authorList>
    </citation>
    <scope>IDENTIFICATION</scope>
    <source>
        <strain evidence="3">IAEA</strain>
    </source>
</reference>
<evidence type="ECO:0000256" key="1">
    <source>
        <dbReference type="SAM" id="MobiDB-lite"/>
    </source>
</evidence>
<accession>A0A1B0ATE3</accession>
<reference evidence="4" key="1">
    <citation type="submission" date="2015-01" db="EMBL/GenBank/DDBJ databases">
        <authorList>
            <person name="Aksoy S."/>
            <person name="Warren W."/>
            <person name="Wilson R.K."/>
        </authorList>
    </citation>
    <scope>NUCLEOTIDE SEQUENCE [LARGE SCALE GENOMIC DNA]</scope>
    <source>
        <strain evidence="4">IAEA</strain>
    </source>
</reference>
<feature type="region of interest" description="Disordered" evidence="1">
    <location>
        <begin position="975"/>
        <end position="996"/>
    </location>
</feature>
<dbReference type="Proteomes" id="UP000092460">
    <property type="component" value="Unassembled WGS sequence"/>
</dbReference>
<dbReference type="VEuPathDB" id="VectorBase:GPPI007932"/>
<feature type="region of interest" description="Disordered" evidence="1">
    <location>
        <begin position="1106"/>
        <end position="1136"/>
    </location>
</feature>
<feature type="region of interest" description="Disordered" evidence="1">
    <location>
        <begin position="1235"/>
        <end position="1259"/>
    </location>
</feature>
<dbReference type="STRING" id="67801.A0A1B0ATE3"/>
<dbReference type="EMBL" id="JXJN01003287">
    <property type="status" value="NOT_ANNOTATED_CDS"/>
    <property type="molecule type" value="Genomic_DNA"/>
</dbReference>
<evidence type="ECO:0000313" key="3">
    <source>
        <dbReference type="EnsemblMetazoa" id="GPPI007932-PA"/>
    </source>
</evidence>
<feature type="compositionally biased region" description="Polar residues" evidence="1">
    <location>
        <begin position="975"/>
        <end position="994"/>
    </location>
</feature>
<feature type="region of interest" description="Disordered" evidence="1">
    <location>
        <begin position="478"/>
        <end position="499"/>
    </location>
</feature>
<feature type="region of interest" description="Disordered" evidence="1">
    <location>
        <begin position="1316"/>
        <end position="1364"/>
    </location>
</feature>